<dbReference type="CDD" id="cd07377">
    <property type="entry name" value="WHTH_GntR"/>
    <property type="match status" value="1"/>
</dbReference>
<dbReference type="GO" id="GO:0003700">
    <property type="term" value="F:DNA-binding transcription factor activity"/>
    <property type="evidence" value="ECO:0007669"/>
    <property type="project" value="InterPro"/>
</dbReference>
<evidence type="ECO:0000313" key="5">
    <source>
        <dbReference type="EMBL" id="PFG56926.1"/>
    </source>
</evidence>
<dbReference type="InterPro" id="IPR050679">
    <property type="entry name" value="Bact_HTH_transcr_reg"/>
</dbReference>
<dbReference type="AlphaFoldDB" id="A0A2A9G1U8"/>
<dbReference type="InterPro" id="IPR036390">
    <property type="entry name" value="WH_DNA-bd_sf"/>
</dbReference>
<dbReference type="PANTHER" id="PTHR44846">
    <property type="entry name" value="MANNOSYL-D-GLYCERATE TRANSPORT/METABOLISM SYSTEM REPRESSOR MNGR-RELATED"/>
    <property type="match status" value="1"/>
</dbReference>
<dbReference type="Pfam" id="PF00392">
    <property type="entry name" value="GntR"/>
    <property type="match status" value="1"/>
</dbReference>
<accession>A0A2A9G1U8</accession>
<dbReference type="Proteomes" id="UP000243542">
    <property type="component" value="Unassembled WGS sequence"/>
</dbReference>
<dbReference type="InterPro" id="IPR036388">
    <property type="entry name" value="WH-like_DNA-bd_sf"/>
</dbReference>
<evidence type="ECO:0000256" key="2">
    <source>
        <dbReference type="ARBA" id="ARBA00023125"/>
    </source>
</evidence>
<dbReference type="InterPro" id="IPR000524">
    <property type="entry name" value="Tscrpt_reg_HTH_GntR"/>
</dbReference>
<sequence>MDKLNPNDPRPHYAQIAEVLAGEVREGSHEGQKLPTHQEVAERFSVSVGTVKRAYAQLQDDGLIVTRQGQGAYVVTPLPEQPAGDPAPDLARIYDQIAGVRRVLDGIERELRTHG</sequence>
<evidence type="ECO:0000256" key="3">
    <source>
        <dbReference type="ARBA" id="ARBA00023163"/>
    </source>
</evidence>
<dbReference type="RefSeq" id="WP_098509600.1">
    <property type="nucleotide sequence ID" value="NZ_JBIAKZ010000007.1"/>
</dbReference>
<feature type="domain" description="HTH gntR-type" evidence="4">
    <location>
        <begin position="10"/>
        <end position="77"/>
    </location>
</feature>
<dbReference type="SUPFAM" id="SSF46785">
    <property type="entry name" value="Winged helix' DNA-binding domain"/>
    <property type="match status" value="1"/>
</dbReference>
<protein>
    <submittedName>
        <fullName evidence="5">Regulatory GntR family protein</fullName>
    </submittedName>
</protein>
<dbReference type="PROSITE" id="PS50949">
    <property type="entry name" value="HTH_GNTR"/>
    <property type="match status" value="1"/>
</dbReference>
<proteinExistence type="predicted"/>
<evidence type="ECO:0000256" key="1">
    <source>
        <dbReference type="ARBA" id="ARBA00023015"/>
    </source>
</evidence>
<name>A0A2A9G1U8_9PSEU</name>
<evidence type="ECO:0000259" key="4">
    <source>
        <dbReference type="PROSITE" id="PS50949"/>
    </source>
</evidence>
<comment type="caution">
    <text evidence="5">The sequence shown here is derived from an EMBL/GenBank/DDBJ whole genome shotgun (WGS) entry which is preliminary data.</text>
</comment>
<reference evidence="5 6" key="1">
    <citation type="submission" date="2017-10" db="EMBL/GenBank/DDBJ databases">
        <title>Sequencing the genomes of 1000 actinobacteria strains.</title>
        <authorList>
            <person name="Klenk H.-P."/>
        </authorList>
    </citation>
    <scope>NUCLEOTIDE SEQUENCE [LARGE SCALE GENOMIC DNA]</scope>
    <source>
        <strain evidence="5 6">DSM 46092</strain>
    </source>
</reference>
<keyword evidence="3" id="KW-0804">Transcription</keyword>
<gene>
    <name evidence="5" type="ORF">ATK36_0462</name>
</gene>
<dbReference type="PANTHER" id="PTHR44846:SF17">
    <property type="entry name" value="GNTR-FAMILY TRANSCRIPTIONAL REGULATOR"/>
    <property type="match status" value="1"/>
</dbReference>
<dbReference type="EMBL" id="PDJK01000001">
    <property type="protein sequence ID" value="PFG56926.1"/>
    <property type="molecule type" value="Genomic_DNA"/>
</dbReference>
<dbReference type="SMART" id="SM00345">
    <property type="entry name" value="HTH_GNTR"/>
    <property type="match status" value="1"/>
</dbReference>
<keyword evidence="2" id="KW-0238">DNA-binding</keyword>
<keyword evidence="1" id="KW-0805">Transcription regulation</keyword>
<dbReference type="Gene3D" id="1.10.10.10">
    <property type="entry name" value="Winged helix-like DNA-binding domain superfamily/Winged helix DNA-binding domain"/>
    <property type="match status" value="1"/>
</dbReference>
<dbReference type="GO" id="GO:0045892">
    <property type="term" value="P:negative regulation of DNA-templated transcription"/>
    <property type="evidence" value="ECO:0007669"/>
    <property type="project" value="TreeGrafter"/>
</dbReference>
<evidence type="ECO:0000313" key="6">
    <source>
        <dbReference type="Proteomes" id="UP000243542"/>
    </source>
</evidence>
<keyword evidence="6" id="KW-1185">Reference proteome</keyword>
<dbReference type="GO" id="GO:0003677">
    <property type="term" value="F:DNA binding"/>
    <property type="evidence" value="ECO:0007669"/>
    <property type="project" value="UniProtKB-KW"/>
</dbReference>
<organism evidence="5 6">
    <name type="scientific">Amycolatopsis sulphurea</name>
    <dbReference type="NCBI Taxonomy" id="76022"/>
    <lineage>
        <taxon>Bacteria</taxon>
        <taxon>Bacillati</taxon>
        <taxon>Actinomycetota</taxon>
        <taxon>Actinomycetes</taxon>
        <taxon>Pseudonocardiales</taxon>
        <taxon>Pseudonocardiaceae</taxon>
        <taxon>Amycolatopsis</taxon>
    </lineage>
</organism>